<evidence type="ECO:0000313" key="3">
    <source>
        <dbReference type="Proteomes" id="UP000178606"/>
    </source>
</evidence>
<proteinExistence type="predicted"/>
<feature type="transmembrane region" description="Helical" evidence="1">
    <location>
        <begin position="7"/>
        <end position="28"/>
    </location>
</feature>
<dbReference type="AlphaFoldDB" id="A0A1F6CR32"/>
<dbReference type="Proteomes" id="UP000178606">
    <property type="component" value="Unassembled WGS sequence"/>
</dbReference>
<protein>
    <submittedName>
        <fullName evidence="2">Uncharacterized protein</fullName>
    </submittedName>
</protein>
<sequence>MSERMRWGVVALFAVVMAWMEAATVVYLRTLVGRVDPYQAVPLPMLPHLTGAELVREVATLVMLFTVGCLAGRTWRSRLGYTIVAFGVWDILYYLFLRVIVGWPRSIWDWDVLFLLPLPWWGPVIAPVLIAGMMVLGGTLVSQFDRPGQPVWPGRLSWALNVAGVFLALYAFMADAIGALDGGVEAVRAVLPVRFNWPLFLVALVLMAAPIVDMSRQIWKKGP</sequence>
<feature type="transmembrane region" description="Helical" evidence="1">
    <location>
        <begin position="54"/>
        <end position="72"/>
    </location>
</feature>
<evidence type="ECO:0000313" key="2">
    <source>
        <dbReference type="EMBL" id="OGG51595.1"/>
    </source>
</evidence>
<feature type="transmembrane region" description="Helical" evidence="1">
    <location>
        <begin position="79"/>
        <end position="100"/>
    </location>
</feature>
<keyword evidence="1" id="KW-1133">Transmembrane helix</keyword>
<feature type="transmembrane region" description="Helical" evidence="1">
    <location>
        <begin position="156"/>
        <end position="174"/>
    </location>
</feature>
<keyword evidence="1" id="KW-0472">Membrane</keyword>
<comment type="caution">
    <text evidence="2">The sequence shown here is derived from an EMBL/GenBank/DDBJ whole genome shotgun (WGS) entry which is preliminary data.</text>
</comment>
<evidence type="ECO:0000256" key="1">
    <source>
        <dbReference type="SAM" id="Phobius"/>
    </source>
</evidence>
<feature type="transmembrane region" description="Helical" evidence="1">
    <location>
        <begin position="120"/>
        <end position="144"/>
    </location>
</feature>
<gene>
    <name evidence="2" type="ORF">A3F84_17735</name>
</gene>
<accession>A0A1F6CR32</accession>
<organism evidence="2 3">
    <name type="scientific">Handelsmanbacteria sp. (strain RIFCSPLOWO2_12_FULL_64_10)</name>
    <dbReference type="NCBI Taxonomy" id="1817868"/>
    <lineage>
        <taxon>Bacteria</taxon>
        <taxon>Candidatus Handelsmaniibacteriota</taxon>
    </lineage>
</organism>
<feature type="transmembrane region" description="Helical" evidence="1">
    <location>
        <begin position="194"/>
        <end position="212"/>
    </location>
</feature>
<reference evidence="2 3" key="1">
    <citation type="journal article" date="2016" name="Nat. Commun.">
        <title>Thousands of microbial genomes shed light on interconnected biogeochemical processes in an aquifer system.</title>
        <authorList>
            <person name="Anantharaman K."/>
            <person name="Brown C.T."/>
            <person name="Hug L.A."/>
            <person name="Sharon I."/>
            <person name="Castelle C.J."/>
            <person name="Probst A.J."/>
            <person name="Thomas B.C."/>
            <person name="Singh A."/>
            <person name="Wilkins M.J."/>
            <person name="Karaoz U."/>
            <person name="Brodie E.L."/>
            <person name="Williams K.H."/>
            <person name="Hubbard S.S."/>
            <person name="Banfield J.F."/>
        </authorList>
    </citation>
    <scope>NUCLEOTIDE SEQUENCE [LARGE SCALE GENOMIC DNA]</scope>
    <source>
        <strain evidence="3">RIFCSPLOWO2_12_FULL_64_10</strain>
    </source>
</reference>
<name>A0A1F6CR32_HANXR</name>
<keyword evidence="1" id="KW-0812">Transmembrane</keyword>
<dbReference type="EMBL" id="MFKF01000177">
    <property type="protein sequence ID" value="OGG51595.1"/>
    <property type="molecule type" value="Genomic_DNA"/>
</dbReference>